<name>A0A9X1U8Z3_9FLAO</name>
<keyword evidence="2" id="KW-1185">Reference proteome</keyword>
<evidence type="ECO:0000313" key="2">
    <source>
        <dbReference type="Proteomes" id="UP001139461"/>
    </source>
</evidence>
<dbReference type="InterPro" id="IPR024353">
    <property type="entry name" value="DUF3871"/>
</dbReference>
<dbReference type="EMBL" id="JAIRBA010000004">
    <property type="protein sequence ID" value="MCG2417951.1"/>
    <property type="molecule type" value="Genomic_DNA"/>
</dbReference>
<evidence type="ECO:0000313" key="1">
    <source>
        <dbReference type="EMBL" id="MCG2417951.1"/>
    </source>
</evidence>
<gene>
    <name evidence="1" type="ORF">K8089_02875</name>
</gene>
<dbReference type="AlphaFoldDB" id="A0A9X1U8Z3"/>
<proteinExistence type="predicted"/>
<organism evidence="1 2">
    <name type="scientific">Aequorivita vitellina</name>
    <dbReference type="NCBI Taxonomy" id="2874475"/>
    <lineage>
        <taxon>Bacteria</taxon>
        <taxon>Pseudomonadati</taxon>
        <taxon>Bacteroidota</taxon>
        <taxon>Flavobacteriia</taxon>
        <taxon>Flavobacteriales</taxon>
        <taxon>Flavobacteriaceae</taxon>
        <taxon>Aequorivita</taxon>
    </lineage>
</organism>
<protein>
    <submittedName>
        <fullName evidence="1">DUF3871 family protein</fullName>
    </submittedName>
</protein>
<dbReference type="RefSeq" id="WP_237601767.1">
    <property type="nucleotide sequence ID" value="NZ_JAIRBA010000004.1"/>
</dbReference>
<sequence length="52" mass="5888">MIKGGQLAPEYLSANKNSYIDTFSERNVNAFEFANGLVQTIKGDSNYHWFLS</sequence>
<reference evidence="1" key="1">
    <citation type="submission" date="2021-09" db="EMBL/GenBank/DDBJ databases">
        <title>Genome of Aequorivita sp. strain F47161.</title>
        <authorList>
            <person name="Wang Y."/>
        </authorList>
    </citation>
    <scope>NUCLEOTIDE SEQUENCE</scope>
    <source>
        <strain evidence="1">F47161</strain>
    </source>
</reference>
<accession>A0A9X1U8Z3</accession>
<dbReference type="Proteomes" id="UP001139461">
    <property type="component" value="Unassembled WGS sequence"/>
</dbReference>
<dbReference type="Pfam" id="PF12987">
    <property type="entry name" value="DUF3871"/>
    <property type="match status" value="1"/>
</dbReference>
<comment type="caution">
    <text evidence="1">The sequence shown here is derived from an EMBL/GenBank/DDBJ whole genome shotgun (WGS) entry which is preliminary data.</text>
</comment>